<dbReference type="GO" id="GO:0003700">
    <property type="term" value="F:DNA-binding transcription factor activity"/>
    <property type="evidence" value="ECO:0007669"/>
    <property type="project" value="InterPro"/>
</dbReference>
<keyword evidence="7" id="KW-1185">Reference proteome</keyword>
<dbReference type="InterPro" id="IPR000847">
    <property type="entry name" value="LysR_HTH_N"/>
</dbReference>
<dbReference type="Gene3D" id="3.40.190.290">
    <property type="match status" value="1"/>
</dbReference>
<dbReference type="Gene3D" id="1.10.10.10">
    <property type="entry name" value="Winged helix-like DNA-binding domain superfamily/Winged helix DNA-binding domain"/>
    <property type="match status" value="1"/>
</dbReference>
<protein>
    <submittedName>
        <fullName evidence="6">LysR family transcriptional regulator</fullName>
    </submittedName>
</protein>
<dbReference type="InterPro" id="IPR036388">
    <property type="entry name" value="WH-like_DNA-bd_sf"/>
</dbReference>
<evidence type="ECO:0000259" key="5">
    <source>
        <dbReference type="PROSITE" id="PS50931"/>
    </source>
</evidence>
<evidence type="ECO:0000256" key="2">
    <source>
        <dbReference type="ARBA" id="ARBA00023015"/>
    </source>
</evidence>
<dbReference type="GO" id="GO:0003677">
    <property type="term" value="F:DNA binding"/>
    <property type="evidence" value="ECO:0007669"/>
    <property type="project" value="UniProtKB-KW"/>
</dbReference>
<comment type="similarity">
    <text evidence="1">Belongs to the LysR transcriptional regulatory family.</text>
</comment>
<dbReference type="PRINTS" id="PR00039">
    <property type="entry name" value="HTHLYSR"/>
</dbReference>
<feature type="domain" description="HTH lysR-type" evidence="5">
    <location>
        <begin position="1"/>
        <end position="57"/>
    </location>
</feature>
<dbReference type="Proteomes" id="UP000509367">
    <property type="component" value="Chromosome"/>
</dbReference>
<dbReference type="PANTHER" id="PTHR30419">
    <property type="entry name" value="HTH-TYPE TRANSCRIPTIONAL REGULATOR YBHD"/>
    <property type="match status" value="1"/>
</dbReference>
<keyword evidence="4" id="KW-0804">Transcription</keyword>
<dbReference type="GO" id="GO:0005829">
    <property type="term" value="C:cytosol"/>
    <property type="evidence" value="ECO:0007669"/>
    <property type="project" value="TreeGrafter"/>
</dbReference>
<evidence type="ECO:0000313" key="7">
    <source>
        <dbReference type="Proteomes" id="UP000509367"/>
    </source>
</evidence>
<dbReference type="Pfam" id="PF00126">
    <property type="entry name" value="HTH_1"/>
    <property type="match status" value="1"/>
</dbReference>
<dbReference type="InterPro" id="IPR036390">
    <property type="entry name" value="WH_DNA-bd_sf"/>
</dbReference>
<dbReference type="InterPro" id="IPR050950">
    <property type="entry name" value="HTH-type_LysR_regulators"/>
</dbReference>
<evidence type="ECO:0000256" key="4">
    <source>
        <dbReference type="ARBA" id="ARBA00023163"/>
    </source>
</evidence>
<keyword evidence="3" id="KW-0238">DNA-binding</keyword>
<dbReference type="PROSITE" id="PS50931">
    <property type="entry name" value="HTH_LYSR"/>
    <property type="match status" value="1"/>
</dbReference>
<keyword evidence="2" id="KW-0805">Transcription regulation</keyword>
<dbReference type="InterPro" id="IPR005119">
    <property type="entry name" value="LysR_subst-bd"/>
</dbReference>
<evidence type="ECO:0000313" key="6">
    <source>
        <dbReference type="EMBL" id="QKV19321.1"/>
    </source>
</evidence>
<organism evidence="6 7">
    <name type="scientific">Oricola thermophila</name>
    <dbReference type="NCBI Taxonomy" id="2742145"/>
    <lineage>
        <taxon>Bacteria</taxon>
        <taxon>Pseudomonadati</taxon>
        <taxon>Pseudomonadota</taxon>
        <taxon>Alphaproteobacteria</taxon>
        <taxon>Hyphomicrobiales</taxon>
        <taxon>Ahrensiaceae</taxon>
        <taxon>Oricola</taxon>
    </lineage>
</organism>
<evidence type="ECO:0000256" key="3">
    <source>
        <dbReference type="ARBA" id="ARBA00023125"/>
    </source>
</evidence>
<dbReference type="EMBL" id="CP054836">
    <property type="protein sequence ID" value="QKV19321.1"/>
    <property type="molecule type" value="Genomic_DNA"/>
</dbReference>
<evidence type="ECO:0000256" key="1">
    <source>
        <dbReference type="ARBA" id="ARBA00009437"/>
    </source>
</evidence>
<accession>A0A6N1VED3</accession>
<dbReference type="CDD" id="cd05466">
    <property type="entry name" value="PBP2_LTTR_substrate"/>
    <property type="match status" value="1"/>
</dbReference>
<gene>
    <name evidence="6" type="ORF">HTY61_13060</name>
</gene>
<dbReference type="SUPFAM" id="SSF46785">
    <property type="entry name" value="Winged helix' DNA-binding domain"/>
    <property type="match status" value="1"/>
</dbReference>
<dbReference type="RefSeq" id="WP_175277213.1">
    <property type="nucleotide sequence ID" value="NZ_CP054836.1"/>
</dbReference>
<dbReference type="AlphaFoldDB" id="A0A6N1VED3"/>
<dbReference type="KEGG" id="orm:HTY61_13060"/>
<reference evidence="6 7" key="1">
    <citation type="submission" date="2020-06" db="EMBL/GenBank/DDBJ databases">
        <title>Oricola thermophila sp. nov. isolated from a tidal sediments.</title>
        <authorList>
            <person name="Kwon K.K."/>
            <person name="Yang S.-H."/>
            <person name="Park M.-J."/>
        </authorList>
    </citation>
    <scope>NUCLEOTIDE SEQUENCE [LARGE SCALE GENOMIC DNA]</scope>
    <source>
        <strain evidence="6 7">MEBiC13590</strain>
    </source>
</reference>
<proteinExistence type="inferred from homology"/>
<dbReference type="PANTHER" id="PTHR30419:SF31">
    <property type="entry name" value="BLR3139 PROTEIN"/>
    <property type="match status" value="1"/>
</dbReference>
<sequence>MIDKLEHFLVLAREKHFGKAAEACNISQPTLSASIKQLEDQLGVMLVQRGSRFQGLTAEGEMVLEWARRIVGDVRSMRMEVRTAREGLSGQVRIAAIPTALPMVRELTSEFQARHPNVTFVVLSRTSMEILDLIDNLEIDVGITYMANEPLGRVAAVPLYSERYVFVTADPELFAGRAAVTWAEVADRPLCLLTPAMQNRRIIDGYLAQAGAEAKPMLESDSMIAIVSHVLMGTCCGILPEKVVSIFEPAGAIRSIPLVEPDASQMIGAVAAEREPRTPMIDALLKCAAGLARRLQQDAV</sequence>
<dbReference type="FunFam" id="1.10.10.10:FF:000001">
    <property type="entry name" value="LysR family transcriptional regulator"/>
    <property type="match status" value="1"/>
</dbReference>
<name>A0A6N1VED3_9HYPH</name>
<dbReference type="SUPFAM" id="SSF53850">
    <property type="entry name" value="Periplasmic binding protein-like II"/>
    <property type="match status" value="1"/>
</dbReference>
<dbReference type="Pfam" id="PF03466">
    <property type="entry name" value="LysR_substrate"/>
    <property type="match status" value="1"/>
</dbReference>